<keyword evidence="1" id="KW-0812">Transmembrane</keyword>
<keyword evidence="1" id="KW-0472">Membrane</keyword>
<reference evidence="2 3" key="1">
    <citation type="journal article" date="2016" name="Mol. Biol. Evol.">
        <title>Comparative Genomics of Early-Diverging Mushroom-Forming Fungi Provides Insights into the Origins of Lignocellulose Decay Capabilities.</title>
        <authorList>
            <person name="Nagy L.G."/>
            <person name="Riley R."/>
            <person name="Tritt A."/>
            <person name="Adam C."/>
            <person name="Daum C."/>
            <person name="Floudas D."/>
            <person name="Sun H."/>
            <person name="Yadav J.S."/>
            <person name="Pangilinan J."/>
            <person name="Larsson K.H."/>
            <person name="Matsuura K."/>
            <person name="Barry K."/>
            <person name="Labutti K."/>
            <person name="Kuo R."/>
            <person name="Ohm R.A."/>
            <person name="Bhattacharya S.S."/>
            <person name="Shirouzu T."/>
            <person name="Yoshinaga Y."/>
            <person name="Martin F.M."/>
            <person name="Grigoriev I.V."/>
            <person name="Hibbett D.S."/>
        </authorList>
    </citation>
    <scope>NUCLEOTIDE SEQUENCE [LARGE SCALE GENOMIC DNA]</scope>
    <source>
        <strain evidence="2 3">HHB10207 ss-3</strain>
    </source>
</reference>
<keyword evidence="1" id="KW-1133">Transmembrane helix</keyword>
<name>A0A165Z174_9AGAM</name>
<evidence type="ECO:0000256" key="1">
    <source>
        <dbReference type="SAM" id="Phobius"/>
    </source>
</evidence>
<dbReference type="AlphaFoldDB" id="A0A165Z174"/>
<protein>
    <submittedName>
        <fullName evidence="2">Uncharacterized protein</fullName>
    </submittedName>
</protein>
<dbReference type="EMBL" id="KV428216">
    <property type="protein sequence ID" value="KZT33825.1"/>
    <property type="molecule type" value="Genomic_DNA"/>
</dbReference>
<accession>A0A165Z174</accession>
<organism evidence="2 3">
    <name type="scientific">Sistotremastrum suecicum HHB10207 ss-3</name>
    <dbReference type="NCBI Taxonomy" id="1314776"/>
    <lineage>
        <taxon>Eukaryota</taxon>
        <taxon>Fungi</taxon>
        <taxon>Dikarya</taxon>
        <taxon>Basidiomycota</taxon>
        <taxon>Agaricomycotina</taxon>
        <taxon>Agaricomycetes</taxon>
        <taxon>Sistotremastrales</taxon>
        <taxon>Sistotremastraceae</taxon>
        <taxon>Sistotremastrum</taxon>
    </lineage>
</organism>
<proteinExistence type="predicted"/>
<keyword evidence="3" id="KW-1185">Reference proteome</keyword>
<gene>
    <name evidence="2" type="ORF">SISSUDRAFT_1053746</name>
</gene>
<sequence>MSLSFIYQPFNPFSFVCHLAHLVLISFCYVTVIYSRFPYWFLDAADDEDDAADDPFDATTARLLILHSCQCARGSFFRFVVRSAN</sequence>
<evidence type="ECO:0000313" key="2">
    <source>
        <dbReference type="EMBL" id="KZT33825.1"/>
    </source>
</evidence>
<evidence type="ECO:0000313" key="3">
    <source>
        <dbReference type="Proteomes" id="UP000076798"/>
    </source>
</evidence>
<dbReference type="Proteomes" id="UP000076798">
    <property type="component" value="Unassembled WGS sequence"/>
</dbReference>
<feature type="transmembrane region" description="Helical" evidence="1">
    <location>
        <begin position="12"/>
        <end position="34"/>
    </location>
</feature>